<dbReference type="OrthoDB" id="9798714at2"/>
<dbReference type="InterPro" id="IPR002816">
    <property type="entry name" value="TraB/PrgY/GumN_fam"/>
</dbReference>
<accession>A0A2D0N4R1</accession>
<feature type="chain" id="PRO_5012338714" description="TraB/GumN family protein" evidence="1">
    <location>
        <begin position="22"/>
        <end position="1119"/>
    </location>
</feature>
<evidence type="ECO:0000256" key="1">
    <source>
        <dbReference type="SAM" id="SignalP"/>
    </source>
</evidence>
<dbReference type="Pfam" id="PF01963">
    <property type="entry name" value="TraB_PrgY_gumN"/>
    <property type="match status" value="1"/>
</dbReference>
<evidence type="ECO:0008006" key="4">
    <source>
        <dbReference type="Google" id="ProtNLM"/>
    </source>
</evidence>
<keyword evidence="3" id="KW-1185">Reference proteome</keyword>
<proteinExistence type="predicted"/>
<dbReference type="RefSeq" id="WP_099153203.1">
    <property type="nucleotide sequence ID" value="NZ_PDUD01000032.1"/>
</dbReference>
<dbReference type="EMBL" id="PDUD01000032">
    <property type="protein sequence ID" value="PHN03366.1"/>
    <property type="molecule type" value="Genomic_DNA"/>
</dbReference>
<dbReference type="AlphaFoldDB" id="A0A2D0N4R1"/>
<reference evidence="2 3" key="1">
    <citation type="submission" date="2017-10" db="EMBL/GenBank/DDBJ databases">
        <title>The draft genome sequence of Lewinella nigricans NBRC 102662.</title>
        <authorList>
            <person name="Wang K."/>
        </authorList>
    </citation>
    <scope>NUCLEOTIDE SEQUENCE [LARGE SCALE GENOMIC DNA]</scope>
    <source>
        <strain evidence="2 3">NBRC 102662</strain>
    </source>
</reference>
<comment type="caution">
    <text evidence="2">The sequence shown here is derived from an EMBL/GenBank/DDBJ whole genome shotgun (WGS) entry which is preliminary data.</text>
</comment>
<organism evidence="2 3">
    <name type="scientific">Flavilitoribacter nigricans (strain ATCC 23147 / DSM 23189 / NBRC 102662 / NCIMB 1420 / SS-2)</name>
    <name type="common">Lewinella nigricans</name>
    <dbReference type="NCBI Taxonomy" id="1122177"/>
    <lineage>
        <taxon>Bacteria</taxon>
        <taxon>Pseudomonadati</taxon>
        <taxon>Bacteroidota</taxon>
        <taxon>Saprospiria</taxon>
        <taxon>Saprospirales</taxon>
        <taxon>Lewinellaceae</taxon>
        <taxon>Flavilitoribacter</taxon>
    </lineage>
</organism>
<evidence type="ECO:0000313" key="2">
    <source>
        <dbReference type="EMBL" id="PHN03366.1"/>
    </source>
</evidence>
<name>A0A2D0N4R1_FLAN2</name>
<evidence type="ECO:0000313" key="3">
    <source>
        <dbReference type="Proteomes" id="UP000223913"/>
    </source>
</evidence>
<keyword evidence="1" id="KW-0732">Signal</keyword>
<protein>
    <recommendedName>
        <fullName evidence="4">TraB/GumN family protein</fullName>
    </recommendedName>
</protein>
<dbReference type="CDD" id="cd14789">
    <property type="entry name" value="Tiki"/>
    <property type="match status" value="1"/>
</dbReference>
<dbReference type="Proteomes" id="UP000223913">
    <property type="component" value="Unassembled WGS sequence"/>
</dbReference>
<feature type="signal peptide" evidence="1">
    <location>
        <begin position="1"/>
        <end position="21"/>
    </location>
</feature>
<gene>
    <name evidence="2" type="ORF">CRP01_27160</name>
</gene>
<sequence length="1119" mass="129289">MKYLSLILLQFAFIASIYSQNAGERQSMLWEISGNGLPANSYLYGSAHLNDRRIFDFGDSLYFALSSCEQFAGEINFQQIDTFLIKILAKSFMAGVEGEDEAETDTTEENASSEDSNIFDEMDMYGKPTVVDCYLFRTAMNLGLSSHGLEDMSEHVSILDGIPEKEEKFKIDDPWYEEFINTYARGDVDKLREMTEPKVYDEADVYRMSERNLIQATSFEALAKRAGTFAVVGAAHLFGKDNVLDQLAAAGYRVRRVNFGQSTDRIDRTYLLHQAQDWYQLDGSLLRFSLQSSLNNELVPLYDQGEVHMATEFDKGLIYMTMIFPIALLEDETAFLEYAKAAVFPDTLNLNLIKTELGDTLTRYDIENFSEKNAYRARLQITEDAFSLQMILGLSISAFDHPNVERYLNGLVIYPQEKPVEKKWNRQFSADGAFEYYFPDDIAFSDNPVTNEHYAERGDILLRYKVYEDPQTEDEYMVRYHCMPPGITYVEPYSDLRATMESLGSIYNAKVSEEKFITKDEHLGMDAILVDRFDNHFYVREIIRGAMLYIWVQKSPSHEVNEDFFENIAFSEPKYNVPNTFTFPDARFSMKAPAANYQYQTTEEEQRVENFDFNYTGSGVTLMLEFEPYGKYQELNLSDSIFTLDNAVDRELTDTILEFKTFKYGDVCPAYIVRYQNDSTFYYRTVMGIFCNHTFTSLELVAPQPLQTSSYVDDLLGTIRFELDEDSGTSLTSRKAPLILQDLESKDSLTFSNALQAFNNYENFTEADLPLVYPLLWKPLLNEIDEYNAKYILVAMLHNFESEEVEDELVKYYSATDNGNVKAIILESLGQRSSPTSMPKMIGLMKQMESPQQLSSDLFKPFADSLELMQQYYPQLKKLAEKDIGTSEVLALIAHWLEQETNYPFLENDLAWYHPRMYARIDSFYVTLEADSTASIDGYLMDYIREKGDRETAEKLYEVISGSTDIFGKYRVIYNRIAKDEPLPQALMDTVMESSYYRYWILKGLSTFDRELPDRWNDKEKVAEAVMKYHFFSNYDYWCEDCTLVREILANEVKPGNMVFMKCASEEEGAYYLGCIGPFDENGHIDLNNDQSVYYTSTKTEAEFETIFTEFIEYINSKE</sequence>